<reference evidence="1" key="1">
    <citation type="journal article" date="2020" name="Stud. Mycol.">
        <title>101 Dothideomycetes genomes: a test case for predicting lifestyles and emergence of pathogens.</title>
        <authorList>
            <person name="Haridas S."/>
            <person name="Albert R."/>
            <person name="Binder M."/>
            <person name="Bloem J."/>
            <person name="Labutti K."/>
            <person name="Salamov A."/>
            <person name="Andreopoulos B."/>
            <person name="Baker S."/>
            <person name="Barry K."/>
            <person name="Bills G."/>
            <person name="Bluhm B."/>
            <person name="Cannon C."/>
            <person name="Castanera R."/>
            <person name="Culley D."/>
            <person name="Daum C."/>
            <person name="Ezra D."/>
            <person name="Gonzalez J."/>
            <person name="Henrissat B."/>
            <person name="Kuo A."/>
            <person name="Liang C."/>
            <person name="Lipzen A."/>
            <person name="Lutzoni F."/>
            <person name="Magnuson J."/>
            <person name="Mondo S."/>
            <person name="Nolan M."/>
            <person name="Ohm R."/>
            <person name="Pangilinan J."/>
            <person name="Park H.-J."/>
            <person name="Ramirez L."/>
            <person name="Alfaro M."/>
            <person name="Sun H."/>
            <person name="Tritt A."/>
            <person name="Yoshinaga Y."/>
            <person name="Zwiers L.-H."/>
            <person name="Turgeon B."/>
            <person name="Goodwin S."/>
            <person name="Spatafora J."/>
            <person name="Crous P."/>
            <person name="Grigoriev I."/>
        </authorList>
    </citation>
    <scope>NUCLEOTIDE SEQUENCE</scope>
    <source>
        <strain evidence="1">CBS 109.77</strain>
    </source>
</reference>
<keyword evidence="2" id="KW-1185">Reference proteome</keyword>
<proteinExistence type="predicted"/>
<sequence>MPVEIPLWLVPAFANSPPPPTPLHFALTTAQELLKKLIDMTECSPKKETATDEELADLASVATTMKALWASLDKSIAELKRYRKDNRATKLQRRHIRKLEQAVAGFQDEIRRHGEEAKLLAECELPALQLITLSEADIFKWADEGDRDRDTATRNGVALGRPFPVWSSMGDFLLRFLCGVLGSGEAAILPGSHAMDRIVEKFGGLGLNGD</sequence>
<name>A0A6A6WTQ5_9PLEO</name>
<organism evidence="1 2">
    <name type="scientific">Melanomma pulvis-pyrius CBS 109.77</name>
    <dbReference type="NCBI Taxonomy" id="1314802"/>
    <lineage>
        <taxon>Eukaryota</taxon>
        <taxon>Fungi</taxon>
        <taxon>Dikarya</taxon>
        <taxon>Ascomycota</taxon>
        <taxon>Pezizomycotina</taxon>
        <taxon>Dothideomycetes</taxon>
        <taxon>Pleosporomycetidae</taxon>
        <taxon>Pleosporales</taxon>
        <taxon>Melanommataceae</taxon>
        <taxon>Melanomma</taxon>
    </lineage>
</organism>
<evidence type="ECO:0000313" key="1">
    <source>
        <dbReference type="EMBL" id="KAF2787288.1"/>
    </source>
</evidence>
<dbReference type="AlphaFoldDB" id="A0A6A6WTQ5"/>
<dbReference type="Proteomes" id="UP000799757">
    <property type="component" value="Unassembled WGS sequence"/>
</dbReference>
<accession>A0A6A6WTQ5</accession>
<protein>
    <submittedName>
        <fullName evidence="1">Uncharacterized protein</fullName>
    </submittedName>
</protein>
<gene>
    <name evidence="1" type="ORF">K505DRAFT_343069</name>
</gene>
<evidence type="ECO:0000313" key="2">
    <source>
        <dbReference type="Proteomes" id="UP000799757"/>
    </source>
</evidence>
<dbReference type="EMBL" id="MU002337">
    <property type="protein sequence ID" value="KAF2787288.1"/>
    <property type="molecule type" value="Genomic_DNA"/>
</dbReference>